<organism evidence="6">
    <name type="scientific">hydrothermal vent metagenome</name>
    <dbReference type="NCBI Taxonomy" id="652676"/>
    <lineage>
        <taxon>unclassified sequences</taxon>
        <taxon>metagenomes</taxon>
        <taxon>ecological metagenomes</taxon>
    </lineage>
</organism>
<dbReference type="PANTHER" id="PTHR43847:SF1">
    <property type="entry name" value="BLL3993 PROTEIN"/>
    <property type="match status" value="1"/>
</dbReference>
<feature type="transmembrane region" description="Helical" evidence="5">
    <location>
        <begin position="39"/>
        <end position="59"/>
    </location>
</feature>
<accession>A0A3B1E463</accession>
<evidence type="ECO:0000313" key="6">
    <source>
        <dbReference type="EMBL" id="VAX37257.1"/>
    </source>
</evidence>
<evidence type="ECO:0000256" key="1">
    <source>
        <dbReference type="ARBA" id="ARBA00004127"/>
    </source>
</evidence>
<reference evidence="6" key="1">
    <citation type="submission" date="2018-06" db="EMBL/GenBank/DDBJ databases">
        <authorList>
            <person name="Zhirakovskaya E."/>
        </authorList>
    </citation>
    <scope>NUCLEOTIDE SEQUENCE</scope>
</reference>
<dbReference type="Gene3D" id="1.20.120.1630">
    <property type="match status" value="1"/>
</dbReference>
<evidence type="ECO:0000256" key="3">
    <source>
        <dbReference type="ARBA" id="ARBA00022989"/>
    </source>
</evidence>
<dbReference type="PANTHER" id="PTHR43847">
    <property type="entry name" value="BLL3993 PROTEIN"/>
    <property type="match status" value="1"/>
</dbReference>
<feature type="transmembrane region" description="Helical" evidence="5">
    <location>
        <begin position="7"/>
        <end position="27"/>
    </location>
</feature>
<evidence type="ECO:0000256" key="5">
    <source>
        <dbReference type="SAM" id="Phobius"/>
    </source>
</evidence>
<dbReference type="AlphaFoldDB" id="A0A3B1E463"/>
<dbReference type="InterPro" id="IPR052527">
    <property type="entry name" value="Metal_cation-efflux_comp"/>
</dbReference>
<evidence type="ECO:0000256" key="2">
    <source>
        <dbReference type="ARBA" id="ARBA00022692"/>
    </source>
</evidence>
<keyword evidence="3 5" id="KW-1133">Transmembrane helix</keyword>
<comment type="subcellular location">
    <subcellularLocation>
        <location evidence="1">Endomembrane system</location>
        <topology evidence="1">Multi-pass membrane protein</topology>
    </subcellularLocation>
</comment>
<proteinExistence type="predicted"/>
<dbReference type="EMBL" id="UOGL01000111">
    <property type="protein sequence ID" value="VAX37257.1"/>
    <property type="molecule type" value="Genomic_DNA"/>
</dbReference>
<dbReference type="GO" id="GO:0012505">
    <property type="term" value="C:endomembrane system"/>
    <property type="evidence" value="ECO:0007669"/>
    <property type="project" value="UniProtKB-SubCell"/>
</dbReference>
<keyword evidence="4 5" id="KW-0472">Membrane</keyword>
<protein>
    <recommendedName>
        <fullName evidence="7">Isoprenylcysteine carboxylmethyltransferase family protein</fullName>
    </recommendedName>
</protein>
<evidence type="ECO:0008006" key="7">
    <source>
        <dbReference type="Google" id="ProtNLM"/>
    </source>
</evidence>
<dbReference type="InterPro" id="IPR007318">
    <property type="entry name" value="Phopholipid_MeTrfase"/>
</dbReference>
<gene>
    <name evidence="6" type="ORF">MNBD_PLANCTO02-2361</name>
</gene>
<keyword evidence="2 5" id="KW-0812">Transmembrane</keyword>
<evidence type="ECO:0000256" key="4">
    <source>
        <dbReference type="ARBA" id="ARBA00023136"/>
    </source>
</evidence>
<sequence>MRRILPPIWLITAILLMTFLHLFFPLFMVFPPPMNLCGLVFGVAGLFIFGWAARCILLAKTTIKPFHESTSLITTGPFRVSRNPIYLGMVLVLLGVAIWIGSLTPLLVVPFFILVIDTVFIRGEQQMLQATFGEEYTQYCRRVRRWI</sequence>
<name>A0A3B1E463_9ZZZZ</name>
<dbReference type="Pfam" id="PF04191">
    <property type="entry name" value="PEMT"/>
    <property type="match status" value="1"/>
</dbReference>